<keyword evidence="6 7" id="KW-0472">Membrane</keyword>
<dbReference type="GeneID" id="29418913"/>
<evidence type="ECO:0000256" key="2">
    <source>
        <dbReference type="ARBA" id="ARBA00022448"/>
    </source>
</evidence>
<feature type="transmembrane region" description="Helical" evidence="7">
    <location>
        <begin position="166"/>
        <end position="191"/>
    </location>
</feature>
<reference evidence="9 10" key="1">
    <citation type="journal article" date="2015" name="Genome Announc.">
        <title>Draft Genome Sequence of Clostridium tyrobutyricum Strain DIVETGP, Isolated from Cow's Milk for Grana Padano Production.</title>
        <authorList>
            <person name="Soggiu A."/>
            <person name="Piras C."/>
            <person name="Gaiarsa S."/>
            <person name="Sassera D."/>
            <person name="Roncada P."/>
            <person name="Bendixen E."/>
            <person name="Brasca M."/>
            <person name="Bonizzi L."/>
        </authorList>
    </citation>
    <scope>NUCLEOTIDE SEQUENCE [LARGE SCALE GENOMIC DNA]</scope>
    <source>
        <strain evidence="9 10">DIVETGP</strain>
    </source>
</reference>
<feature type="transmembrane region" description="Helical" evidence="7">
    <location>
        <begin position="125"/>
        <end position="145"/>
    </location>
</feature>
<keyword evidence="3" id="KW-1003">Cell membrane</keyword>
<keyword evidence="2 7" id="KW-0813">Transport</keyword>
<comment type="subcellular location">
    <subcellularLocation>
        <location evidence="1 7">Cell membrane</location>
        <topology evidence="1 7">Multi-pass membrane protein</topology>
    </subcellularLocation>
</comment>
<keyword evidence="4 7" id="KW-0812">Transmembrane</keyword>
<evidence type="ECO:0000259" key="8">
    <source>
        <dbReference type="PROSITE" id="PS50928"/>
    </source>
</evidence>
<dbReference type="Pfam" id="PF00528">
    <property type="entry name" value="BPD_transp_1"/>
    <property type="match status" value="1"/>
</dbReference>
<keyword evidence="10" id="KW-1185">Reference proteome</keyword>
<name>W6N894_CLOTY</name>
<comment type="caution">
    <text evidence="9">The sequence shown here is derived from an EMBL/GenBank/DDBJ whole genome shotgun (WGS) entry which is preliminary data.</text>
</comment>
<feature type="domain" description="ABC transmembrane type-1" evidence="8">
    <location>
        <begin position="61"/>
        <end position="241"/>
    </location>
</feature>
<dbReference type="EMBL" id="CBXI010000044">
    <property type="protein sequence ID" value="CDL92615.1"/>
    <property type="molecule type" value="Genomic_DNA"/>
</dbReference>
<dbReference type="OrthoDB" id="308958at2"/>
<evidence type="ECO:0000313" key="9">
    <source>
        <dbReference type="EMBL" id="CDL92615.1"/>
    </source>
</evidence>
<dbReference type="PROSITE" id="PS50928">
    <property type="entry name" value="ABC_TM1"/>
    <property type="match status" value="1"/>
</dbReference>
<dbReference type="AlphaFoldDB" id="W6N894"/>
<evidence type="ECO:0000256" key="7">
    <source>
        <dbReference type="RuleBase" id="RU363032"/>
    </source>
</evidence>
<evidence type="ECO:0000256" key="6">
    <source>
        <dbReference type="ARBA" id="ARBA00023136"/>
    </source>
</evidence>
<comment type="similarity">
    <text evidence="7">Belongs to the binding-protein-dependent transport system permease family.</text>
</comment>
<feature type="transmembrane region" description="Helical" evidence="7">
    <location>
        <begin position="223"/>
        <end position="241"/>
    </location>
</feature>
<dbReference type="RefSeq" id="WP_017894595.1">
    <property type="nucleotide sequence ID" value="NZ_CBXI010000044.1"/>
</dbReference>
<sequence length="253" mass="28542">MKISTIVEPRIIRKPIILLFWIIIWEVCSKVVNSPILLPSPFEVIKAFISLAAEVYFWKSIFQSLFRVILGISISVFGGIVLGIFAGLNKFVEDLLEPVIVTVKATPVISIIIIALVWFTSSKVVVFTAILICFPIVYTNVLEGIRSIDGKLIEMANIYKVKKRHILIDIYLPGIKNYIVSGIVMCLGIGWKVSVASEVLSTPKYSIGLNLLNSKTMLETSELFAWTVTVILMSFIFEKVFRFCLREFRSENV</sequence>
<gene>
    <name evidence="9" type="ORF">CTDIVETGP_2685</name>
</gene>
<dbReference type="PANTHER" id="PTHR30151:SF0">
    <property type="entry name" value="ABC TRANSPORTER PERMEASE PROTEIN MJ0413-RELATED"/>
    <property type="match status" value="1"/>
</dbReference>
<evidence type="ECO:0000256" key="3">
    <source>
        <dbReference type="ARBA" id="ARBA00022475"/>
    </source>
</evidence>
<evidence type="ECO:0000313" key="10">
    <source>
        <dbReference type="Proteomes" id="UP000019482"/>
    </source>
</evidence>
<feature type="transmembrane region" description="Helical" evidence="7">
    <location>
        <begin position="99"/>
        <end position="119"/>
    </location>
</feature>
<accession>W6N894</accession>
<dbReference type="InterPro" id="IPR000515">
    <property type="entry name" value="MetI-like"/>
</dbReference>
<proteinExistence type="inferred from homology"/>
<protein>
    <submittedName>
        <fullName evidence="9">ABC-type nitrate/sulfonate/bicarbonate transport system, permease component</fullName>
    </submittedName>
</protein>
<dbReference type="Proteomes" id="UP000019482">
    <property type="component" value="Unassembled WGS sequence"/>
</dbReference>
<feature type="transmembrane region" description="Helical" evidence="7">
    <location>
        <begin position="12"/>
        <end position="32"/>
    </location>
</feature>
<dbReference type="GO" id="GO:0005886">
    <property type="term" value="C:plasma membrane"/>
    <property type="evidence" value="ECO:0007669"/>
    <property type="project" value="UniProtKB-SubCell"/>
</dbReference>
<dbReference type="GO" id="GO:0055085">
    <property type="term" value="P:transmembrane transport"/>
    <property type="evidence" value="ECO:0007669"/>
    <property type="project" value="InterPro"/>
</dbReference>
<evidence type="ECO:0000256" key="4">
    <source>
        <dbReference type="ARBA" id="ARBA00022692"/>
    </source>
</evidence>
<evidence type="ECO:0000256" key="5">
    <source>
        <dbReference type="ARBA" id="ARBA00022989"/>
    </source>
</evidence>
<dbReference type="PANTHER" id="PTHR30151">
    <property type="entry name" value="ALKANE SULFONATE ABC TRANSPORTER-RELATED, MEMBRANE SUBUNIT"/>
    <property type="match status" value="1"/>
</dbReference>
<dbReference type="Gene3D" id="1.10.3720.10">
    <property type="entry name" value="MetI-like"/>
    <property type="match status" value="1"/>
</dbReference>
<feature type="transmembrane region" description="Helical" evidence="7">
    <location>
        <begin position="65"/>
        <end position="87"/>
    </location>
</feature>
<evidence type="ECO:0000256" key="1">
    <source>
        <dbReference type="ARBA" id="ARBA00004651"/>
    </source>
</evidence>
<dbReference type="InterPro" id="IPR035906">
    <property type="entry name" value="MetI-like_sf"/>
</dbReference>
<organism evidence="9 10">
    <name type="scientific">Clostridium tyrobutyricum DIVETGP</name>
    <dbReference type="NCBI Taxonomy" id="1408889"/>
    <lineage>
        <taxon>Bacteria</taxon>
        <taxon>Bacillati</taxon>
        <taxon>Bacillota</taxon>
        <taxon>Clostridia</taxon>
        <taxon>Eubacteriales</taxon>
        <taxon>Clostridiaceae</taxon>
        <taxon>Clostridium</taxon>
    </lineage>
</organism>
<keyword evidence="5 7" id="KW-1133">Transmembrane helix</keyword>
<dbReference type="CDD" id="cd06261">
    <property type="entry name" value="TM_PBP2"/>
    <property type="match status" value="1"/>
</dbReference>
<dbReference type="SUPFAM" id="SSF161098">
    <property type="entry name" value="MetI-like"/>
    <property type="match status" value="1"/>
</dbReference>